<protein>
    <submittedName>
        <fullName evidence="2">Uncharacterized protein</fullName>
    </submittedName>
</protein>
<sequence length="178" mass="19239">MGVQFPSLNARTIRHCILLLTFLESWLTKIWQCNSPLEPLQHPHFMFHTPSLALGVGVPSREKIGGCTEADPGSGIPSLESGWRLSEWTCDGAVLRVDLSRLEVSKKVCHHTCRSLSFMLGEVSLKPSLWSCGQAAGLGVWGSVGSFGATLVWETDSHVVDLNVSGEIVVSGLVATQV</sequence>
<keyword evidence="1" id="KW-0732">Signal</keyword>
<keyword evidence="3" id="KW-1185">Reference proteome</keyword>
<proteinExistence type="predicted"/>
<dbReference type="AlphaFoldDB" id="U5DJ38"/>
<gene>
    <name evidence="2" type="ORF">AMTR_s00070p00108580</name>
</gene>
<dbReference type="Gramene" id="ERN20608">
    <property type="protein sequence ID" value="ERN20608"/>
    <property type="gene ID" value="AMTR_s00070p00108580"/>
</dbReference>
<evidence type="ECO:0000313" key="2">
    <source>
        <dbReference type="EMBL" id="ERN20608.1"/>
    </source>
</evidence>
<feature type="chain" id="PRO_5004659221" evidence="1">
    <location>
        <begin position="33"/>
        <end position="178"/>
    </location>
</feature>
<reference evidence="3" key="1">
    <citation type="journal article" date="2013" name="Science">
        <title>The Amborella genome and the evolution of flowering plants.</title>
        <authorList>
            <consortium name="Amborella Genome Project"/>
        </authorList>
    </citation>
    <scope>NUCLEOTIDE SEQUENCE [LARGE SCALE GENOMIC DNA]</scope>
</reference>
<evidence type="ECO:0000256" key="1">
    <source>
        <dbReference type="SAM" id="SignalP"/>
    </source>
</evidence>
<feature type="signal peptide" evidence="1">
    <location>
        <begin position="1"/>
        <end position="32"/>
    </location>
</feature>
<dbReference type="Proteomes" id="UP000017836">
    <property type="component" value="Unassembled WGS sequence"/>
</dbReference>
<dbReference type="HOGENOM" id="CLU_1512628_0_0_1"/>
<name>U5DJ38_AMBTC</name>
<accession>U5DJ38</accession>
<dbReference type="EMBL" id="KI392058">
    <property type="protein sequence ID" value="ERN20608.1"/>
    <property type="molecule type" value="Genomic_DNA"/>
</dbReference>
<organism evidence="2 3">
    <name type="scientific">Amborella trichopoda</name>
    <dbReference type="NCBI Taxonomy" id="13333"/>
    <lineage>
        <taxon>Eukaryota</taxon>
        <taxon>Viridiplantae</taxon>
        <taxon>Streptophyta</taxon>
        <taxon>Embryophyta</taxon>
        <taxon>Tracheophyta</taxon>
        <taxon>Spermatophyta</taxon>
        <taxon>Magnoliopsida</taxon>
        <taxon>Amborellales</taxon>
        <taxon>Amborellaceae</taxon>
        <taxon>Amborella</taxon>
    </lineage>
</organism>
<evidence type="ECO:0000313" key="3">
    <source>
        <dbReference type="Proteomes" id="UP000017836"/>
    </source>
</evidence>